<evidence type="ECO:0000313" key="2">
    <source>
        <dbReference type="Proteomes" id="UP000806211"/>
    </source>
</evidence>
<dbReference type="EMBL" id="JADCKF010000002">
    <property type="protein sequence ID" value="MBE5054833.1"/>
    <property type="molecule type" value="Genomic_DNA"/>
</dbReference>
<dbReference type="Proteomes" id="UP000806211">
    <property type="component" value="Unassembled WGS sequence"/>
</dbReference>
<dbReference type="InterPro" id="IPR010985">
    <property type="entry name" value="Ribbon_hlx_hlx"/>
</dbReference>
<accession>A0ABR9R942</accession>
<evidence type="ECO:0008006" key="3">
    <source>
        <dbReference type="Google" id="ProtNLM"/>
    </source>
</evidence>
<proteinExistence type="predicted"/>
<dbReference type="RefSeq" id="WP_193536198.1">
    <property type="nucleotide sequence ID" value="NZ_AP031438.1"/>
</dbReference>
<name>A0ABR9R942_9FIRM</name>
<reference evidence="1 2" key="1">
    <citation type="submission" date="2020-10" db="EMBL/GenBank/DDBJ databases">
        <title>ChiBAC.</title>
        <authorList>
            <person name="Zenner C."/>
            <person name="Hitch T.C.A."/>
            <person name="Clavel T."/>
        </authorList>
    </citation>
    <scope>NUCLEOTIDE SEQUENCE [LARGE SCALE GENOMIC DNA]</scope>
    <source>
        <strain evidence="1 2">DSM 107456</strain>
    </source>
</reference>
<gene>
    <name evidence="1" type="ORF">INF37_02275</name>
</gene>
<evidence type="ECO:0000313" key="1">
    <source>
        <dbReference type="EMBL" id="MBE5054833.1"/>
    </source>
</evidence>
<dbReference type="SUPFAM" id="SSF47598">
    <property type="entry name" value="Ribbon-helix-helix"/>
    <property type="match status" value="1"/>
</dbReference>
<protein>
    <recommendedName>
        <fullName evidence="3">Arc family DNA-binding protein</fullName>
    </recommendedName>
</protein>
<keyword evidence="2" id="KW-1185">Reference proteome</keyword>
<comment type="caution">
    <text evidence="1">The sequence shown here is derived from an EMBL/GenBank/DDBJ whole genome shotgun (WGS) entry which is preliminary data.</text>
</comment>
<organism evidence="1 2">
    <name type="scientific">Pseudoflavonifractor gallinarum</name>
    <dbReference type="NCBI Taxonomy" id="2779352"/>
    <lineage>
        <taxon>Bacteria</taxon>
        <taxon>Bacillati</taxon>
        <taxon>Bacillota</taxon>
        <taxon>Clostridia</taxon>
        <taxon>Eubacteriales</taxon>
        <taxon>Oscillospiraceae</taxon>
        <taxon>Pseudoflavonifractor</taxon>
    </lineage>
</organism>
<sequence>MQEKEIKHIGLRVGLETHQKLRYIANYEGRTINGQAHYLIQKCIREFEKEHGPIRPEDLD</sequence>